<evidence type="ECO:0000256" key="5">
    <source>
        <dbReference type="ARBA" id="ARBA00022989"/>
    </source>
</evidence>
<dbReference type="SUPFAM" id="SSF81338">
    <property type="entry name" value="Aquaporin-like"/>
    <property type="match status" value="1"/>
</dbReference>
<evidence type="ECO:0000256" key="3">
    <source>
        <dbReference type="ARBA" id="ARBA00022448"/>
    </source>
</evidence>
<dbReference type="PANTHER" id="PTHR19139">
    <property type="entry name" value="AQUAPORIN TRANSPORTER"/>
    <property type="match status" value="1"/>
</dbReference>
<dbReference type="Gene3D" id="1.20.1080.10">
    <property type="entry name" value="Glycerol uptake facilitator protein"/>
    <property type="match status" value="1"/>
</dbReference>
<evidence type="ECO:0000256" key="2">
    <source>
        <dbReference type="ARBA" id="ARBA00006175"/>
    </source>
</evidence>
<evidence type="ECO:0000256" key="8">
    <source>
        <dbReference type="SAM" id="Phobius"/>
    </source>
</evidence>
<dbReference type="InterPro" id="IPR022357">
    <property type="entry name" value="MIP_CS"/>
</dbReference>
<dbReference type="WBParaSite" id="HPBE_0001214201-mRNA-1">
    <property type="protein sequence ID" value="HPBE_0001214201-mRNA-1"/>
    <property type="gene ID" value="HPBE_0001214201"/>
</dbReference>
<dbReference type="PRINTS" id="PR00783">
    <property type="entry name" value="MINTRINSICP"/>
</dbReference>
<protein>
    <submittedName>
        <fullName evidence="10">Aquaporin</fullName>
    </submittedName>
</protein>
<evidence type="ECO:0000313" key="10">
    <source>
        <dbReference type="WBParaSite" id="HPBE_0001214201-mRNA-1"/>
    </source>
</evidence>
<dbReference type="InterPro" id="IPR023271">
    <property type="entry name" value="Aquaporin-like"/>
</dbReference>
<proteinExistence type="inferred from homology"/>
<evidence type="ECO:0000256" key="4">
    <source>
        <dbReference type="ARBA" id="ARBA00022692"/>
    </source>
</evidence>
<keyword evidence="9" id="KW-1185">Reference proteome</keyword>
<evidence type="ECO:0000256" key="7">
    <source>
        <dbReference type="RuleBase" id="RU000477"/>
    </source>
</evidence>
<dbReference type="GO" id="GO:0005886">
    <property type="term" value="C:plasma membrane"/>
    <property type="evidence" value="ECO:0007669"/>
    <property type="project" value="TreeGrafter"/>
</dbReference>
<dbReference type="Proteomes" id="UP000050761">
    <property type="component" value="Unassembled WGS sequence"/>
</dbReference>
<comment type="similarity">
    <text evidence="2 7">Belongs to the MIP/aquaporin (TC 1.A.8) family.</text>
</comment>
<organism evidence="9 10">
    <name type="scientific">Heligmosomoides polygyrus</name>
    <name type="common">Parasitic roundworm</name>
    <dbReference type="NCBI Taxonomy" id="6339"/>
    <lineage>
        <taxon>Eukaryota</taxon>
        <taxon>Metazoa</taxon>
        <taxon>Ecdysozoa</taxon>
        <taxon>Nematoda</taxon>
        <taxon>Chromadorea</taxon>
        <taxon>Rhabditida</taxon>
        <taxon>Rhabditina</taxon>
        <taxon>Rhabditomorpha</taxon>
        <taxon>Strongyloidea</taxon>
        <taxon>Heligmosomidae</taxon>
        <taxon>Heligmosomoides</taxon>
    </lineage>
</organism>
<dbReference type="PANTHER" id="PTHR19139:SF284">
    <property type="entry name" value="AQUAPORIN"/>
    <property type="match status" value="1"/>
</dbReference>
<evidence type="ECO:0000256" key="6">
    <source>
        <dbReference type="ARBA" id="ARBA00023136"/>
    </source>
</evidence>
<feature type="transmembrane region" description="Helical" evidence="8">
    <location>
        <begin position="102"/>
        <end position="125"/>
    </location>
</feature>
<keyword evidence="5 8" id="KW-1133">Transmembrane helix</keyword>
<sequence length="184" mass="19566">LVFSANFSGGHVNPAVTVGLAAAGKIPPSEAVYYVISQLFGGFLGALVVRVLLPYDKYVLIQGGATLCAANTAWYQGFFAEALTTYFLVQTVLLTAVDSSTVLAPLAIGFTILMDILAVGGISGASMNPGRSLGPNIAATIFMKDKLSSTFWTYHWIYYVGPVVGALVAVGLYKLFFAKHERML</sequence>
<keyword evidence="4 7" id="KW-0812">Transmembrane</keyword>
<reference evidence="10" key="1">
    <citation type="submission" date="2019-09" db="UniProtKB">
        <authorList>
            <consortium name="WormBaseParasite"/>
        </authorList>
    </citation>
    <scope>IDENTIFICATION</scope>
</reference>
<feature type="transmembrane region" description="Helical" evidence="8">
    <location>
        <begin position="156"/>
        <end position="176"/>
    </location>
</feature>
<dbReference type="PROSITE" id="PS00221">
    <property type="entry name" value="MIP"/>
    <property type="match status" value="1"/>
</dbReference>
<keyword evidence="6 8" id="KW-0472">Membrane</keyword>
<dbReference type="InterPro" id="IPR034294">
    <property type="entry name" value="Aquaporin_transptr"/>
</dbReference>
<evidence type="ECO:0000256" key="1">
    <source>
        <dbReference type="ARBA" id="ARBA00004141"/>
    </source>
</evidence>
<comment type="subcellular location">
    <subcellularLocation>
        <location evidence="1">Membrane</location>
        <topology evidence="1">Multi-pass membrane protein</topology>
    </subcellularLocation>
</comment>
<keyword evidence="3 7" id="KW-0813">Transport</keyword>
<dbReference type="AlphaFoldDB" id="A0A183FV51"/>
<accession>A0A183FV51</accession>
<feature type="transmembrane region" description="Helical" evidence="8">
    <location>
        <begin position="73"/>
        <end position="95"/>
    </location>
</feature>
<name>A0A183FV51_HELPZ</name>
<feature type="transmembrane region" description="Helical" evidence="8">
    <location>
        <begin position="31"/>
        <end position="53"/>
    </location>
</feature>
<dbReference type="GO" id="GO:0015250">
    <property type="term" value="F:water channel activity"/>
    <property type="evidence" value="ECO:0007669"/>
    <property type="project" value="TreeGrafter"/>
</dbReference>
<dbReference type="InterPro" id="IPR000425">
    <property type="entry name" value="MIP"/>
</dbReference>
<evidence type="ECO:0000313" key="9">
    <source>
        <dbReference type="Proteomes" id="UP000050761"/>
    </source>
</evidence>
<dbReference type="Pfam" id="PF00230">
    <property type="entry name" value="MIP"/>
    <property type="match status" value="1"/>
</dbReference>